<feature type="domain" description="BON" evidence="3">
    <location>
        <begin position="60"/>
        <end position="128"/>
    </location>
</feature>
<dbReference type="PANTHER" id="PTHR34606:SF15">
    <property type="entry name" value="BON DOMAIN-CONTAINING PROTEIN"/>
    <property type="match status" value="1"/>
</dbReference>
<dbReference type="RefSeq" id="WP_152767678.1">
    <property type="nucleotide sequence ID" value="NZ_WHNP01000092.1"/>
</dbReference>
<dbReference type="InterPro" id="IPR051686">
    <property type="entry name" value="Lipoprotein_DolP"/>
</dbReference>
<dbReference type="InterPro" id="IPR014004">
    <property type="entry name" value="Transpt-assoc_nodulatn_dom_bac"/>
</dbReference>
<evidence type="ECO:0000313" key="4">
    <source>
        <dbReference type="EMBL" id="MPW23135.1"/>
    </source>
</evidence>
<gene>
    <name evidence="4" type="ORF">GCT13_41790</name>
</gene>
<feature type="region of interest" description="Disordered" evidence="1">
    <location>
        <begin position="36"/>
        <end position="63"/>
    </location>
</feature>
<dbReference type="Gene3D" id="3.30.1340.30">
    <property type="match status" value="1"/>
</dbReference>
<dbReference type="Proteomes" id="UP000484381">
    <property type="component" value="Unassembled WGS sequence"/>
</dbReference>
<reference evidence="4 5" key="1">
    <citation type="submission" date="2019-10" db="EMBL/GenBank/DDBJ databases">
        <title>Paraburkholderia sp. isolated from nodules of Mimosa pudica from Brazilian Atlantic Forest soils.</title>
        <authorList>
            <person name="Paulitsch F."/>
            <person name="Hungria M."/>
            <person name="Dall'Agnol R."/>
        </authorList>
    </citation>
    <scope>NUCLEOTIDE SEQUENCE [LARGE SCALE GENOMIC DNA]</scope>
    <source>
        <strain evidence="4 5">CNPSo 3157</strain>
    </source>
</reference>
<dbReference type="InterPro" id="IPR007055">
    <property type="entry name" value="BON_dom"/>
</dbReference>
<keyword evidence="2" id="KW-0732">Signal</keyword>
<comment type="caution">
    <text evidence="4">The sequence shown here is derived from an EMBL/GenBank/DDBJ whole genome shotgun (WGS) entry which is preliminary data.</text>
</comment>
<dbReference type="Pfam" id="PF04972">
    <property type="entry name" value="BON"/>
    <property type="match status" value="1"/>
</dbReference>
<protein>
    <submittedName>
        <fullName evidence="4">BON domain-containing protein</fullName>
    </submittedName>
</protein>
<feature type="chain" id="PRO_5031111332" evidence="2">
    <location>
        <begin position="22"/>
        <end position="131"/>
    </location>
</feature>
<evidence type="ECO:0000259" key="3">
    <source>
        <dbReference type="PROSITE" id="PS50914"/>
    </source>
</evidence>
<dbReference type="SMART" id="SM00749">
    <property type="entry name" value="BON"/>
    <property type="match status" value="1"/>
</dbReference>
<dbReference type="PROSITE" id="PS50914">
    <property type="entry name" value="BON"/>
    <property type="match status" value="1"/>
</dbReference>
<dbReference type="PANTHER" id="PTHR34606">
    <property type="entry name" value="BON DOMAIN-CONTAINING PROTEIN"/>
    <property type="match status" value="1"/>
</dbReference>
<keyword evidence="5" id="KW-1185">Reference proteome</keyword>
<evidence type="ECO:0000256" key="2">
    <source>
        <dbReference type="SAM" id="SignalP"/>
    </source>
</evidence>
<proteinExistence type="predicted"/>
<sequence length="131" mass="13432">MKLKFVTALLALSVVTGRAAAADAATSYSPPVETHAAHASSGAAQAKAALKAQRRSMKTADRELASDVRKALSRSGDVSMSHMSVLVNSGAVTLAGSVPEASQIERAQQRAQNVSGVTGVTSRLTIETAGR</sequence>
<evidence type="ECO:0000313" key="5">
    <source>
        <dbReference type="Proteomes" id="UP000484381"/>
    </source>
</evidence>
<evidence type="ECO:0000256" key="1">
    <source>
        <dbReference type="SAM" id="MobiDB-lite"/>
    </source>
</evidence>
<name>A0A7X1NJK2_9BURK</name>
<dbReference type="EMBL" id="WHNP01000092">
    <property type="protein sequence ID" value="MPW23135.1"/>
    <property type="molecule type" value="Genomic_DNA"/>
</dbReference>
<accession>A0A7X1NJK2</accession>
<feature type="compositionally biased region" description="Low complexity" evidence="1">
    <location>
        <begin position="37"/>
        <end position="51"/>
    </location>
</feature>
<organism evidence="4 5">
    <name type="scientific">Paraburkholderia franconis</name>
    <dbReference type="NCBI Taxonomy" id="2654983"/>
    <lineage>
        <taxon>Bacteria</taxon>
        <taxon>Pseudomonadati</taxon>
        <taxon>Pseudomonadota</taxon>
        <taxon>Betaproteobacteria</taxon>
        <taxon>Burkholderiales</taxon>
        <taxon>Burkholderiaceae</taxon>
        <taxon>Paraburkholderia</taxon>
    </lineage>
</organism>
<dbReference type="AlphaFoldDB" id="A0A7X1NJK2"/>
<feature type="signal peptide" evidence="2">
    <location>
        <begin position="1"/>
        <end position="21"/>
    </location>
</feature>